<dbReference type="SUPFAM" id="SSF56112">
    <property type="entry name" value="Protein kinase-like (PK-like)"/>
    <property type="match status" value="1"/>
</dbReference>
<reference evidence="12 13" key="1">
    <citation type="submission" date="2018-11" db="EMBL/GenBank/DDBJ databases">
        <title>Rhodococcus spongicola sp. nov. and Rhodococcus xishaensis sp. nov. from marine sponges.</title>
        <authorList>
            <person name="Li L."/>
            <person name="Lin H.W."/>
        </authorList>
    </citation>
    <scope>NUCLEOTIDE SEQUENCE [LARGE SCALE GENOMIC DNA]</scope>
    <source>
        <strain evidence="12 13">CCTCC AB2014297</strain>
    </source>
</reference>
<feature type="region of interest" description="Disordered" evidence="10">
    <location>
        <begin position="1"/>
        <end position="67"/>
    </location>
</feature>
<dbReference type="AlphaFoldDB" id="A0A438BDN2"/>
<evidence type="ECO:0000256" key="4">
    <source>
        <dbReference type="ARBA" id="ARBA00022679"/>
    </source>
</evidence>
<dbReference type="InterPro" id="IPR011990">
    <property type="entry name" value="TPR-like_helical_dom_sf"/>
</dbReference>
<evidence type="ECO:0000256" key="6">
    <source>
        <dbReference type="ARBA" id="ARBA00022777"/>
    </source>
</evidence>
<evidence type="ECO:0000256" key="1">
    <source>
        <dbReference type="ARBA" id="ARBA00012513"/>
    </source>
</evidence>
<dbReference type="PROSITE" id="PS50011">
    <property type="entry name" value="PROTEIN_KINASE_DOM"/>
    <property type="match status" value="1"/>
</dbReference>
<keyword evidence="5" id="KW-0547">Nucleotide-binding</keyword>
<evidence type="ECO:0000256" key="5">
    <source>
        <dbReference type="ARBA" id="ARBA00022741"/>
    </source>
</evidence>
<dbReference type="InterPro" id="IPR031634">
    <property type="entry name" value="PknG_rubred"/>
</dbReference>
<dbReference type="InterPro" id="IPR000719">
    <property type="entry name" value="Prot_kinase_dom"/>
</dbReference>
<evidence type="ECO:0000259" key="11">
    <source>
        <dbReference type="PROSITE" id="PS50011"/>
    </source>
</evidence>
<keyword evidence="6 12" id="KW-0418">Kinase</keyword>
<evidence type="ECO:0000313" key="13">
    <source>
        <dbReference type="Proteomes" id="UP000286208"/>
    </source>
</evidence>
<dbReference type="SUPFAM" id="SSF48452">
    <property type="entry name" value="TPR-like"/>
    <property type="match status" value="1"/>
</dbReference>
<evidence type="ECO:0000313" key="12">
    <source>
        <dbReference type="EMBL" id="RVW09104.1"/>
    </source>
</evidence>
<feature type="compositionally biased region" description="Basic and acidic residues" evidence="10">
    <location>
        <begin position="1"/>
        <end position="13"/>
    </location>
</feature>
<dbReference type="PROSITE" id="PS00108">
    <property type="entry name" value="PROTEIN_KINASE_ST"/>
    <property type="match status" value="1"/>
</dbReference>
<comment type="catalytic activity">
    <reaction evidence="9">
        <text>L-seryl-[protein] + ATP = O-phospho-L-seryl-[protein] + ADP + H(+)</text>
        <dbReference type="Rhea" id="RHEA:17989"/>
        <dbReference type="Rhea" id="RHEA-COMP:9863"/>
        <dbReference type="Rhea" id="RHEA-COMP:11604"/>
        <dbReference type="ChEBI" id="CHEBI:15378"/>
        <dbReference type="ChEBI" id="CHEBI:29999"/>
        <dbReference type="ChEBI" id="CHEBI:30616"/>
        <dbReference type="ChEBI" id="CHEBI:83421"/>
        <dbReference type="ChEBI" id="CHEBI:456216"/>
        <dbReference type="EC" id="2.7.11.1"/>
    </reaction>
</comment>
<sequence length="779" mass="84121">MTQPTDRDADDTAAHATDPAGTAAFGTAATAATDRDADDTTAAGVTRAAPPSGRPSRGKRRRARVTSGRRLIGEGLVEIPIIAPLDPSSAMLSEPVVAESRRYCTSCRKPVGRAETDEPAPSRGVCAACGTPFSFHPQLEPGELVAGQYEVQGCIAHGGVGWIYVAVDRNVDNRWVVLKGLLHAGDPEAQAVTIAERRFLAEVTHPSIVKIINFVEHPGSDGRPIGYIVMEYVGGTTLKDLLRTTSDRSAPRRMLPLDQTLGYILEVLPALSYLHSIGLIYNDLKPENIMLSEGQVKLIDLGAVAGVEDSGFIYGTPGFQAPEIIATGPTVATDIYTVGRTLASLTVNLPTKHGRLLDGLPDPADEPLFRQHESYYRLLRRATNPDPAQRFSSIDEISTQLTGLLREVSSAQSGQPRPGLSQQFSPLRGNFGTDLTIRQTDVFVDGRPHDAHPSALALKRALPVPLADPTDPGAGLLTAAMHAPPHELLGTLRVARERSAATPHGRLEHSVELPLMEVRAYLDLGEVQHAADLLDDVAEKHRQSWRIGWYRGLCDLLRGDFEAALSRFDGVLSALPGESAPKLALAGTAELILDRRSDDGHSADAVAARAHWRAIAERYYRTVWQTDHALVSAAFGLARQLQARGDRPGAVQILDEVPPTSRHFGEARLTTVLALVSGRPVAEIDESDLREAADRVERLPETEPRALQMRALVLGVAVDWLESGRSAGPDPILGAEFTGRGLRTGAEQALRSLARNTAGRTHRYTLVDLANTIRPKTWV</sequence>
<evidence type="ECO:0000256" key="7">
    <source>
        <dbReference type="ARBA" id="ARBA00022840"/>
    </source>
</evidence>
<dbReference type="EMBL" id="RKLP01000006">
    <property type="protein sequence ID" value="RVW09104.1"/>
    <property type="molecule type" value="Genomic_DNA"/>
</dbReference>
<keyword evidence="4" id="KW-0808">Transferase</keyword>
<keyword evidence="13" id="KW-1185">Reference proteome</keyword>
<name>A0A438BDN2_9NOCA</name>
<dbReference type="FunFam" id="1.10.510.10:FF:000306">
    <property type="entry name" value="Serine/threonine protein kinase"/>
    <property type="match status" value="1"/>
</dbReference>
<evidence type="ECO:0000256" key="8">
    <source>
        <dbReference type="ARBA" id="ARBA00047899"/>
    </source>
</evidence>
<dbReference type="InterPro" id="IPR011009">
    <property type="entry name" value="Kinase-like_dom_sf"/>
</dbReference>
<proteinExistence type="predicted"/>
<evidence type="ECO:0000256" key="9">
    <source>
        <dbReference type="ARBA" id="ARBA00048679"/>
    </source>
</evidence>
<dbReference type="PANTHER" id="PTHR24363">
    <property type="entry name" value="SERINE/THREONINE PROTEIN KINASE"/>
    <property type="match status" value="1"/>
</dbReference>
<dbReference type="InterPro" id="IPR008271">
    <property type="entry name" value="Ser/Thr_kinase_AS"/>
</dbReference>
<dbReference type="SMART" id="SM00220">
    <property type="entry name" value="S_TKc"/>
    <property type="match status" value="1"/>
</dbReference>
<dbReference type="OrthoDB" id="137117at2"/>
<feature type="compositionally biased region" description="Low complexity" evidence="10">
    <location>
        <begin position="40"/>
        <end position="55"/>
    </location>
</feature>
<dbReference type="CDD" id="cd14014">
    <property type="entry name" value="STKc_PknB_like"/>
    <property type="match status" value="1"/>
</dbReference>
<dbReference type="Gene3D" id="1.25.40.10">
    <property type="entry name" value="Tetratricopeptide repeat domain"/>
    <property type="match status" value="2"/>
</dbReference>
<dbReference type="Gene3D" id="1.10.510.10">
    <property type="entry name" value="Transferase(Phosphotransferase) domain 1"/>
    <property type="match status" value="1"/>
</dbReference>
<dbReference type="GO" id="GO:0004674">
    <property type="term" value="F:protein serine/threonine kinase activity"/>
    <property type="evidence" value="ECO:0007669"/>
    <property type="project" value="UniProtKB-KW"/>
</dbReference>
<dbReference type="Pfam" id="PF16919">
    <property type="entry name" value="PknG_rubred"/>
    <property type="match status" value="1"/>
</dbReference>
<evidence type="ECO:0000256" key="10">
    <source>
        <dbReference type="SAM" id="MobiDB-lite"/>
    </source>
</evidence>
<organism evidence="12 13">
    <name type="scientific">Prescottella agglutinans</name>
    <dbReference type="NCBI Taxonomy" id="1644129"/>
    <lineage>
        <taxon>Bacteria</taxon>
        <taxon>Bacillati</taxon>
        <taxon>Actinomycetota</taxon>
        <taxon>Actinomycetes</taxon>
        <taxon>Mycobacteriales</taxon>
        <taxon>Nocardiaceae</taxon>
        <taxon>Prescottella</taxon>
    </lineage>
</organism>
<keyword evidence="7" id="KW-0067">ATP-binding</keyword>
<dbReference type="RefSeq" id="WP_127916529.1">
    <property type="nucleotide sequence ID" value="NZ_RKLP01000006.1"/>
</dbReference>
<dbReference type="PANTHER" id="PTHR24363:SF0">
    <property type="entry name" value="SERINE_THREONINE KINASE LIKE DOMAIN CONTAINING 1"/>
    <property type="match status" value="1"/>
</dbReference>
<evidence type="ECO:0000256" key="2">
    <source>
        <dbReference type="ARBA" id="ARBA00014676"/>
    </source>
</evidence>
<dbReference type="GO" id="GO:0005524">
    <property type="term" value="F:ATP binding"/>
    <property type="evidence" value="ECO:0007669"/>
    <property type="project" value="UniProtKB-KW"/>
</dbReference>
<dbReference type="EC" id="2.7.11.1" evidence="1"/>
<dbReference type="Pfam" id="PF16918">
    <property type="entry name" value="PknG_TPR"/>
    <property type="match status" value="1"/>
</dbReference>
<feature type="compositionally biased region" description="Low complexity" evidence="10">
    <location>
        <begin position="14"/>
        <end position="32"/>
    </location>
</feature>
<evidence type="ECO:0000256" key="3">
    <source>
        <dbReference type="ARBA" id="ARBA00022527"/>
    </source>
</evidence>
<dbReference type="Proteomes" id="UP000286208">
    <property type="component" value="Unassembled WGS sequence"/>
</dbReference>
<dbReference type="Gene3D" id="3.30.200.20">
    <property type="entry name" value="Phosphorylase Kinase, domain 1"/>
    <property type="match status" value="1"/>
</dbReference>
<comment type="caution">
    <text evidence="12">The sequence shown here is derived from an EMBL/GenBank/DDBJ whole genome shotgun (WGS) entry which is preliminary data.</text>
</comment>
<dbReference type="Pfam" id="PF00069">
    <property type="entry name" value="Pkinase"/>
    <property type="match status" value="1"/>
</dbReference>
<dbReference type="InterPro" id="IPR031636">
    <property type="entry name" value="PknG_TPR"/>
</dbReference>
<accession>A0A438BDN2</accession>
<protein>
    <recommendedName>
        <fullName evidence="2">Serine/threonine-protein kinase PknG</fullName>
        <ecNumber evidence="1">2.7.11.1</ecNumber>
    </recommendedName>
</protein>
<feature type="domain" description="Protein kinase" evidence="11">
    <location>
        <begin position="149"/>
        <end position="431"/>
    </location>
</feature>
<gene>
    <name evidence="12" type="ORF">EGT67_13200</name>
</gene>
<comment type="catalytic activity">
    <reaction evidence="8">
        <text>L-threonyl-[protein] + ATP = O-phospho-L-threonyl-[protein] + ADP + H(+)</text>
        <dbReference type="Rhea" id="RHEA:46608"/>
        <dbReference type="Rhea" id="RHEA-COMP:11060"/>
        <dbReference type="Rhea" id="RHEA-COMP:11605"/>
        <dbReference type="ChEBI" id="CHEBI:15378"/>
        <dbReference type="ChEBI" id="CHEBI:30013"/>
        <dbReference type="ChEBI" id="CHEBI:30616"/>
        <dbReference type="ChEBI" id="CHEBI:61977"/>
        <dbReference type="ChEBI" id="CHEBI:456216"/>
        <dbReference type="EC" id="2.7.11.1"/>
    </reaction>
</comment>
<keyword evidence="3 12" id="KW-0723">Serine/threonine-protein kinase</keyword>